<evidence type="ECO:0000256" key="2">
    <source>
        <dbReference type="ARBA" id="ARBA00022574"/>
    </source>
</evidence>
<evidence type="ECO:0000313" key="9">
    <source>
        <dbReference type="EMBL" id="MEU6825989.1"/>
    </source>
</evidence>
<evidence type="ECO:0000256" key="1">
    <source>
        <dbReference type="ARBA" id="ARBA00007381"/>
    </source>
</evidence>
<dbReference type="PANTHER" id="PTHR44019:SF8">
    <property type="entry name" value="POC1 CENTRIOLAR PROTEIN HOMOLOG"/>
    <property type="match status" value="1"/>
</dbReference>
<dbReference type="InterPro" id="IPR043129">
    <property type="entry name" value="ATPase_NBD"/>
</dbReference>
<evidence type="ECO:0000256" key="7">
    <source>
        <dbReference type="ARBA" id="ARBA00023186"/>
    </source>
</evidence>
<reference evidence="9 10" key="1">
    <citation type="submission" date="2024-06" db="EMBL/GenBank/DDBJ databases">
        <title>The Natural Products Discovery Center: Release of the First 8490 Sequenced Strains for Exploring Actinobacteria Biosynthetic Diversity.</title>
        <authorList>
            <person name="Kalkreuter E."/>
            <person name="Kautsar S.A."/>
            <person name="Yang D."/>
            <person name="Bader C.D."/>
            <person name="Teijaro C.N."/>
            <person name="Fluegel L."/>
            <person name="Davis C.M."/>
            <person name="Simpson J.R."/>
            <person name="Lauterbach L."/>
            <person name="Steele A.D."/>
            <person name="Gui C."/>
            <person name="Meng S."/>
            <person name="Li G."/>
            <person name="Viehrig K."/>
            <person name="Ye F."/>
            <person name="Su P."/>
            <person name="Kiefer A.F."/>
            <person name="Nichols A."/>
            <person name="Cepeda A.J."/>
            <person name="Yan W."/>
            <person name="Fan B."/>
            <person name="Jiang Y."/>
            <person name="Adhikari A."/>
            <person name="Zheng C.-J."/>
            <person name="Schuster L."/>
            <person name="Cowan T.M."/>
            <person name="Smanski M.J."/>
            <person name="Chevrette M.G."/>
            <person name="De Carvalho L.P.S."/>
            <person name="Shen B."/>
        </authorList>
    </citation>
    <scope>NUCLEOTIDE SEQUENCE [LARGE SCALE GENOMIC DNA]</scope>
    <source>
        <strain evidence="9 10">NPDC046838</strain>
    </source>
</reference>
<proteinExistence type="inferred from homology"/>
<feature type="repeat" description="WD" evidence="8">
    <location>
        <begin position="598"/>
        <end position="639"/>
    </location>
</feature>
<dbReference type="Proteomes" id="UP001551176">
    <property type="component" value="Unassembled WGS sequence"/>
</dbReference>
<keyword evidence="2 8" id="KW-0853">WD repeat</keyword>
<dbReference type="InterPro" id="IPR018181">
    <property type="entry name" value="Heat_shock_70_CS"/>
</dbReference>
<dbReference type="PANTHER" id="PTHR44019">
    <property type="entry name" value="WD REPEAT-CONTAINING PROTEIN 55"/>
    <property type="match status" value="1"/>
</dbReference>
<keyword evidence="4" id="KW-0547">Nucleotide-binding</keyword>
<feature type="repeat" description="WD" evidence="8">
    <location>
        <begin position="646"/>
        <end position="680"/>
    </location>
</feature>
<dbReference type="Pfam" id="PF00012">
    <property type="entry name" value="HSP70"/>
    <property type="match status" value="1"/>
</dbReference>
<dbReference type="PROSITE" id="PS01036">
    <property type="entry name" value="HSP70_3"/>
    <property type="match status" value="1"/>
</dbReference>
<dbReference type="Pfam" id="PF00400">
    <property type="entry name" value="WD40"/>
    <property type="match status" value="5"/>
</dbReference>
<evidence type="ECO:0000313" key="10">
    <source>
        <dbReference type="Proteomes" id="UP001551176"/>
    </source>
</evidence>
<dbReference type="SMART" id="SM00320">
    <property type="entry name" value="WD40"/>
    <property type="match status" value="7"/>
</dbReference>
<dbReference type="Gene3D" id="2.130.10.10">
    <property type="entry name" value="YVTN repeat-like/Quinoprotein amine dehydrogenase"/>
    <property type="match status" value="3"/>
</dbReference>
<accession>A0ABV3BYA2</accession>
<dbReference type="Gene3D" id="3.30.420.40">
    <property type="match status" value="2"/>
</dbReference>
<dbReference type="EMBL" id="JBEYXV010000023">
    <property type="protein sequence ID" value="MEU6825989.1"/>
    <property type="molecule type" value="Genomic_DNA"/>
</dbReference>
<dbReference type="InterPro" id="IPR020472">
    <property type="entry name" value="WD40_PAC1"/>
</dbReference>
<comment type="similarity">
    <text evidence="1">Belongs to the heat shock protein 70 family.</text>
</comment>
<dbReference type="InterPro" id="IPR013126">
    <property type="entry name" value="Hsp_70_fam"/>
</dbReference>
<evidence type="ECO:0000256" key="4">
    <source>
        <dbReference type="ARBA" id="ARBA00022741"/>
    </source>
</evidence>
<organism evidence="9 10">
    <name type="scientific">Streptomyces atriruber</name>
    <dbReference type="NCBI Taxonomy" id="545121"/>
    <lineage>
        <taxon>Bacteria</taxon>
        <taxon>Bacillati</taxon>
        <taxon>Actinomycetota</taxon>
        <taxon>Actinomycetes</taxon>
        <taxon>Kitasatosporales</taxon>
        <taxon>Streptomycetaceae</taxon>
        <taxon>Streptomyces</taxon>
    </lineage>
</organism>
<evidence type="ECO:0000256" key="5">
    <source>
        <dbReference type="ARBA" id="ARBA00022840"/>
    </source>
</evidence>
<gene>
    <name evidence="9" type="ORF">ABZ921_35715</name>
</gene>
<dbReference type="InterPro" id="IPR001680">
    <property type="entry name" value="WD40_rpt"/>
</dbReference>
<dbReference type="InterPro" id="IPR015943">
    <property type="entry name" value="WD40/YVTN_repeat-like_dom_sf"/>
</dbReference>
<dbReference type="CDD" id="cd00200">
    <property type="entry name" value="WD40"/>
    <property type="match status" value="1"/>
</dbReference>
<dbReference type="Gene3D" id="3.90.640.10">
    <property type="entry name" value="Actin, Chain A, domain 4"/>
    <property type="match status" value="1"/>
</dbReference>
<dbReference type="SUPFAM" id="SSF50998">
    <property type="entry name" value="Quinoprotein alcohol dehydrogenase-like"/>
    <property type="match status" value="1"/>
</dbReference>
<dbReference type="InterPro" id="IPR050505">
    <property type="entry name" value="WDR55/POC1"/>
</dbReference>
<sequence>MEQPVLAIDFGTSASSAALLTDAGTRLLKERATGAWAWPSAVCLRDDTLLIGTPAEHRKKVRPELYRNEFKRDIGQDAPIPLGESSFAPGDLVARVLAAFRDEAERLLGGPVDRAVLTVPAAYGPADPRRQVMLEAGRAAGFAAVELLAEPAAAAYAPVAGKPVGPGQTLLVYDFGGGTFDAALVRLRAGGSHEVLGHDALDDCGGSDIDALLLTEIRRRGGEAMAAALRPAAQTAGARTAARRNALELGDFARGLKHQLSADSYVEDIFGSTDVVVELDRKRFVKIVEPLLARTVDCCRNLLTAAELTIEQVDAVLLVGGTTRMPAVADLVQQALGRPLRSVEDPELAVAQGAARWASYAAERHLVPADHPRGERPLSWQFADGTVELVQWLQAPGASYAAGEALALARPSDGSLWELRAEGRPGRIVAQHAAVGQTVVSGDWLVTVGSPEGQEVTEPGGGTTAWLSEGWLLRTVRHAKDSEVVPPSLSTDGQWLATGASDGTACVLEMTTGRTLTTVRHPEPVLSVAVGDGGSLLASGARGPDARLSRRSDSVVVSTHGDWVRAVAVTEDGRWFASGSDDAVVHVWDVRAHRRIASLRHESWVLALALSADGSVLATGERDGTCRVWSVPDAAETWSVPYGVAVNGVSLSADGRRLAVGVQTGRVHVWDVQQRDCLLTLDHTAAVNSVSLSSDGSLLAVAPALWAAQVRSVDTDRLLCEIPHPEALTGASLSGDGRRLATSCQDGTARVWALTQEDPAN</sequence>
<name>A0ABV3BYA2_9ACTN</name>
<dbReference type="PROSITE" id="PS50082">
    <property type="entry name" value="WD_REPEATS_2"/>
    <property type="match status" value="4"/>
</dbReference>
<comment type="caution">
    <text evidence="9">The sequence shown here is derived from an EMBL/GenBank/DDBJ whole genome shotgun (WGS) entry which is preliminary data.</text>
</comment>
<dbReference type="PROSITE" id="PS50294">
    <property type="entry name" value="WD_REPEATS_REGION"/>
    <property type="match status" value="3"/>
</dbReference>
<keyword evidence="10" id="KW-1185">Reference proteome</keyword>
<protein>
    <submittedName>
        <fullName evidence="9">Hsp70 family protein</fullName>
    </submittedName>
</protein>
<evidence type="ECO:0000256" key="6">
    <source>
        <dbReference type="ARBA" id="ARBA00023016"/>
    </source>
</evidence>
<dbReference type="RefSeq" id="WP_359356852.1">
    <property type="nucleotide sequence ID" value="NZ_JBEYXV010000023.1"/>
</dbReference>
<dbReference type="PRINTS" id="PR00320">
    <property type="entry name" value="GPROTEINBRPT"/>
</dbReference>
<keyword evidence="6" id="KW-0346">Stress response</keyword>
<evidence type="ECO:0000256" key="3">
    <source>
        <dbReference type="ARBA" id="ARBA00022737"/>
    </source>
</evidence>
<keyword evidence="7" id="KW-0143">Chaperone</keyword>
<dbReference type="InterPro" id="IPR011047">
    <property type="entry name" value="Quinoprotein_ADH-like_sf"/>
</dbReference>
<feature type="repeat" description="WD" evidence="8">
    <location>
        <begin position="557"/>
        <end position="598"/>
    </location>
</feature>
<evidence type="ECO:0000256" key="8">
    <source>
        <dbReference type="PROSITE-ProRule" id="PRU00221"/>
    </source>
</evidence>
<keyword evidence="5" id="KW-0067">ATP-binding</keyword>
<keyword evidence="3" id="KW-0677">Repeat</keyword>
<feature type="repeat" description="WD" evidence="8">
    <location>
        <begin position="721"/>
        <end position="761"/>
    </location>
</feature>
<dbReference type="SUPFAM" id="SSF53067">
    <property type="entry name" value="Actin-like ATPase domain"/>
    <property type="match status" value="2"/>
</dbReference>
<dbReference type="PRINTS" id="PR00301">
    <property type="entry name" value="HEATSHOCK70"/>
</dbReference>